<evidence type="ECO:0000256" key="15">
    <source>
        <dbReference type="ARBA" id="ARBA00073691"/>
    </source>
</evidence>
<dbReference type="Pfam" id="PF05577">
    <property type="entry name" value="Peptidase_S28"/>
    <property type="match status" value="1"/>
</dbReference>
<evidence type="ECO:0000256" key="8">
    <source>
        <dbReference type="ARBA" id="ARBA00023145"/>
    </source>
</evidence>
<sequence length="556" mass="62511">MAKFVAVLVGLVLLVGPLADVSSAASTLKELTSGKGQRQQADELHDRLSITSNTIEDAKAKSKQPTPGQHNHDQAKNQKITINYETRWFRQLVDHFTWANQDTWLQRYLINKDNWCGPNCPILFYTGNEGDIEVFTNNTGWMWENAQQLHAMLVFAEHRFYGQSMPYKIDPTLISPKQTKTLGYLSSEQALADYAKLIYELKHNIFDAKHSPVITLGGSYGGMLAAWMRMKYPNLVDGALAGSAPILQFPGEYNCQDFNKIVTKDYEGYSSNCSRSIAKSWSTIRDYGASRGSAGLSALGRHFNTCQPMKANDTDLLLEMLNSIWVNMAMTDYANKATFLSDMPAHPIEHACAHLKADPIDSGDEDLLAAISRASQVYTNSTGQNACLNITDYVYDPMDVLWDFQSCTEMVMPICSDGINDMFEPEPFNLTDFVQSCKIRWGVDTQVNKIKTLYGDKNLHSASNIIFSSCTRDPWSAGCPQESIDANQIIVLKCPGAHHEDLRPSGPNDSDEMRQVRKQELDTITNWIQKHYSNVRKFARNETLVWASRRTDSSEN</sequence>
<dbReference type="EC" id="3.4.16.2" evidence="14"/>
<dbReference type="SUPFAM" id="SSF53474">
    <property type="entry name" value="alpha/beta-Hydrolases"/>
    <property type="match status" value="1"/>
</dbReference>
<keyword evidence="10" id="KW-0325">Glycoprotein</keyword>
<evidence type="ECO:0000256" key="19">
    <source>
        <dbReference type="SAM" id="SignalP"/>
    </source>
</evidence>
<evidence type="ECO:0000256" key="2">
    <source>
        <dbReference type="ARBA" id="ARBA00011079"/>
    </source>
</evidence>
<feature type="signal peptide" evidence="19">
    <location>
        <begin position="1"/>
        <end position="24"/>
    </location>
</feature>
<evidence type="ECO:0000256" key="7">
    <source>
        <dbReference type="ARBA" id="ARBA00022801"/>
    </source>
</evidence>
<dbReference type="GO" id="GO:0004185">
    <property type="term" value="F:serine-type carboxypeptidase activity"/>
    <property type="evidence" value="ECO:0007669"/>
    <property type="project" value="UniProtKB-EC"/>
</dbReference>
<proteinExistence type="inferred from homology"/>
<protein>
    <recommendedName>
        <fullName evidence="15">Lysosomal Pro-X carboxypeptidase</fullName>
        <ecNumber evidence="14">3.4.16.2</ecNumber>
    </recommendedName>
    <alternativeName>
        <fullName evidence="17">Proline carboxypeptidase</fullName>
    </alternativeName>
    <alternativeName>
        <fullName evidence="16">Prolylcarboxypeptidase</fullName>
    </alternativeName>
</protein>
<evidence type="ECO:0000256" key="18">
    <source>
        <dbReference type="SAM" id="MobiDB-lite"/>
    </source>
</evidence>
<evidence type="ECO:0000256" key="13">
    <source>
        <dbReference type="ARBA" id="ARBA00059701"/>
    </source>
</evidence>
<evidence type="ECO:0000256" key="1">
    <source>
        <dbReference type="ARBA" id="ARBA00004371"/>
    </source>
</evidence>
<dbReference type="FunFam" id="1.20.120.980:FF:000002">
    <property type="entry name" value="lysosomal Pro-X carboxypeptidase"/>
    <property type="match status" value="1"/>
</dbReference>
<feature type="chain" id="PRO_5026154757" description="Lysosomal Pro-X carboxypeptidase" evidence="19">
    <location>
        <begin position="25"/>
        <end position="556"/>
    </location>
</feature>
<dbReference type="InterPro" id="IPR008758">
    <property type="entry name" value="Peptidase_S28"/>
</dbReference>
<comment type="subunit">
    <text evidence="3">Homodimer.</text>
</comment>
<feature type="region of interest" description="Disordered" evidence="18">
    <location>
        <begin position="57"/>
        <end position="77"/>
    </location>
</feature>
<evidence type="ECO:0000256" key="6">
    <source>
        <dbReference type="ARBA" id="ARBA00022729"/>
    </source>
</evidence>
<reference evidence="20" key="1">
    <citation type="submission" date="2018-10" db="EMBL/GenBank/DDBJ databases">
        <title>Transcriptome assembly of Aceria tosichella (Wheat curl mite) Type 2.</title>
        <authorList>
            <person name="Scully E.D."/>
            <person name="Geib S.M."/>
            <person name="Palmer N.A."/>
            <person name="Gupta A.K."/>
            <person name="Sarath G."/>
            <person name="Tatineni S."/>
        </authorList>
    </citation>
    <scope>NUCLEOTIDE SEQUENCE</scope>
    <source>
        <strain evidence="20">LincolnNE</strain>
    </source>
</reference>
<evidence type="ECO:0000256" key="3">
    <source>
        <dbReference type="ARBA" id="ARBA00011738"/>
    </source>
</evidence>
<dbReference type="Gene3D" id="1.20.120.980">
    <property type="entry name" value="Serine carboxypeptidase S28, SKS domain"/>
    <property type="match status" value="1"/>
</dbReference>
<keyword evidence="11" id="KW-0458">Lysosome</keyword>
<evidence type="ECO:0000256" key="16">
    <source>
        <dbReference type="ARBA" id="ARBA00076475"/>
    </source>
</evidence>
<evidence type="ECO:0000256" key="12">
    <source>
        <dbReference type="ARBA" id="ARBA00052013"/>
    </source>
</evidence>
<dbReference type="GO" id="GO:0008239">
    <property type="term" value="F:dipeptidyl-peptidase activity"/>
    <property type="evidence" value="ECO:0007669"/>
    <property type="project" value="TreeGrafter"/>
</dbReference>
<organism evidence="20">
    <name type="scientific">Aceria tosichella</name>
    <name type="common">wheat curl mite</name>
    <dbReference type="NCBI Taxonomy" id="561515"/>
    <lineage>
        <taxon>Eukaryota</taxon>
        <taxon>Metazoa</taxon>
        <taxon>Ecdysozoa</taxon>
        <taxon>Arthropoda</taxon>
        <taxon>Chelicerata</taxon>
        <taxon>Arachnida</taxon>
        <taxon>Acari</taxon>
        <taxon>Acariformes</taxon>
        <taxon>Trombidiformes</taxon>
        <taxon>Prostigmata</taxon>
        <taxon>Eupodina</taxon>
        <taxon>Eriophyoidea</taxon>
        <taxon>Eriophyidae</taxon>
        <taxon>Eriophyinae</taxon>
        <taxon>Aceriini</taxon>
        <taxon>Aceria</taxon>
    </lineage>
</organism>
<evidence type="ECO:0000256" key="9">
    <source>
        <dbReference type="ARBA" id="ARBA00023157"/>
    </source>
</evidence>
<evidence type="ECO:0000256" key="4">
    <source>
        <dbReference type="ARBA" id="ARBA00022645"/>
    </source>
</evidence>
<dbReference type="InterPro" id="IPR029058">
    <property type="entry name" value="AB_hydrolase_fold"/>
</dbReference>
<comment type="function">
    <text evidence="13">Cleaves C-terminal amino acids linked to proline in peptides such as angiotensin II, III and des-Arg9-bradykinin. This cleavage occurs at acidic pH, but enzymatic activity is retained with some substrates at neutral pH.</text>
</comment>
<evidence type="ECO:0000256" key="11">
    <source>
        <dbReference type="ARBA" id="ARBA00023228"/>
    </source>
</evidence>
<dbReference type="PANTHER" id="PTHR11010">
    <property type="entry name" value="PROTEASE S28 PRO-X CARBOXYPEPTIDASE-RELATED"/>
    <property type="match status" value="1"/>
</dbReference>
<evidence type="ECO:0000256" key="10">
    <source>
        <dbReference type="ARBA" id="ARBA00023180"/>
    </source>
</evidence>
<comment type="subcellular location">
    <subcellularLocation>
        <location evidence="1">Lysosome</location>
    </subcellularLocation>
</comment>
<dbReference type="Gene3D" id="3.40.50.1820">
    <property type="entry name" value="alpha/beta hydrolase"/>
    <property type="match status" value="1"/>
</dbReference>
<evidence type="ECO:0000313" key="20">
    <source>
        <dbReference type="EMBL" id="MDE47038.1"/>
    </source>
</evidence>
<keyword evidence="6 19" id="KW-0732">Signal</keyword>
<keyword evidence="5" id="KW-0645">Protease</keyword>
<comment type="catalytic activity">
    <reaction evidence="12">
        <text>Cleavage of a -Pro-|-Xaa bond to release a C-terminal amino acid.</text>
        <dbReference type="EC" id="3.4.16.2"/>
    </reaction>
</comment>
<comment type="similarity">
    <text evidence="2">Belongs to the peptidase S28 family.</text>
</comment>
<keyword evidence="4 20" id="KW-0121">Carboxypeptidase</keyword>
<evidence type="ECO:0000256" key="5">
    <source>
        <dbReference type="ARBA" id="ARBA00022670"/>
    </source>
</evidence>
<dbReference type="EMBL" id="GGYP01002267">
    <property type="protein sequence ID" value="MDE47038.1"/>
    <property type="molecule type" value="Transcribed_RNA"/>
</dbReference>
<dbReference type="InterPro" id="IPR042269">
    <property type="entry name" value="Ser_carbopepase_S28_SKS"/>
</dbReference>
<dbReference type="AlphaFoldDB" id="A0A6G1S9G8"/>
<evidence type="ECO:0000256" key="14">
    <source>
        <dbReference type="ARBA" id="ARBA00066456"/>
    </source>
</evidence>
<keyword evidence="7" id="KW-0378">Hydrolase</keyword>
<gene>
    <name evidence="20" type="primary">PRCP</name>
    <name evidence="20" type="ORF">g.20735</name>
</gene>
<name>A0A6G1S9G8_9ACAR</name>
<keyword evidence="9" id="KW-1015">Disulfide bond</keyword>
<dbReference type="GO" id="GO:0005764">
    <property type="term" value="C:lysosome"/>
    <property type="evidence" value="ECO:0007669"/>
    <property type="project" value="UniProtKB-SubCell"/>
</dbReference>
<dbReference type="GO" id="GO:0006508">
    <property type="term" value="P:proteolysis"/>
    <property type="evidence" value="ECO:0007669"/>
    <property type="project" value="UniProtKB-KW"/>
</dbReference>
<accession>A0A6G1S9G8</accession>
<dbReference type="PANTHER" id="PTHR11010:SF38">
    <property type="entry name" value="LYSOSOMAL PRO-X CARBOXYPEPTIDASE"/>
    <property type="match status" value="1"/>
</dbReference>
<keyword evidence="8" id="KW-0865">Zymogen</keyword>
<evidence type="ECO:0000256" key="17">
    <source>
        <dbReference type="ARBA" id="ARBA00076608"/>
    </source>
</evidence>